<name>A0ABS6US58_9PSEU</name>
<keyword evidence="3" id="KW-1185">Reference proteome</keyword>
<evidence type="ECO:0000313" key="3">
    <source>
        <dbReference type="Proteomes" id="UP000694287"/>
    </source>
</evidence>
<evidence type="ECO:0000256" key="1">
    <source>
        <dbReference type="SAM" id="Phobius"/>
    </source>
</evidence>
<evidence type="ECO:0000313" key="2">
    <source>
        <dbReference type="EMBL" id="MBW0135072.1"/>
    </source>
</evidence>
<dbReference type="Proteomes" id="UP000694287">
    <property type="component" value="Unassembled WGS sequence"/>
</dbReference>
<keyword evidence="1" id="KW-0812">Transmembrane</keyword>
<sequence length="112" mass="12199">MTIPAPPPPEPADPNPPRVLSSRERALLARIETDLTEADPELARDLATRRAPVLGVPPPMSPPQLWLLVAIMVVLSGATQLPSAVWWPVLPLLTVLLVVPWIVYCLRHPAAD</sequence>
<organism evidence="2 3">
    <name type="scientific">Pseudonocardia abyssalis</name>
    <dbReference type="NCBI Taxonomy" id="2792008"/>
    <lineage>
        <taxon>Bacteria</taxon>
        <taxon>Bacillati</taxon>
        <taxon>Actinomycetota</taxon>
        <taxon>Actinomycetes</taxon>
        <taxon>Pseudonocardiales</taxon>
        <taxon>Pseudonocardiaceae</taxon>
        <taxon>Pseudonocardia</taxon>
    </lineage>
</organism>
<feature type="transmembrane region" description="Helical" evidence="1">
    <location>
        <begin position="89"/>
        <end position="106"/>
    </location>
</feature>
<protein>
    <submittedName>
        <fullName evidence="2">DUF3040 domain-containing protein</fullName>
    </submittedName>
</protein>
<dbReference type="Pfam" id="PF11239">
    <property type="entry name" value="DUF3040"/>
    <property type="match status" value="1"/>
</dbReference>
<dbReference type="RefSeq" id="WP_218602768.1">
    <property type="nucleotide sequence ID" value="NZ_JADQDJ010000083.1"/>
</dbReference>
<comment type="caution">
    <text evidence="2">The sequence shown here is derived from an EMBL/GenBank/DDBJ whole genome shotgun (WGS) entry which is preliminary data.</text>
</comment>
<gene>
    <name evidence="2" type="ORF">I4I81_12505</name>
</gene>
<proteinExistence type="predicted"/>
<dbReference type="InterPro" id="IPR021401">
    <property type="entry name" value="DUF3040"/>
</dbReference>
<reference evidence="2 3" key="1">
    <citation type="submission" date="2020-11" db="EMBL/GenBank/DDBJ databases">
        <title>Pseudonocardia abyssalis sp. nov. and Pseudonocardia oceani sp. nov., description and phylogenomic analysis of two novel actinomycetes isolated from the deep Southern Ocean.</title>
        <authorList>
            <person name="Parra J."/>
        </authorList>
    </citation>
    <scope>NUCLEOTIDE SEQUENCE [LARGE SCALE GENOMIC DNA]</scope>
    <source>
        <strain evidence="2 3">KRD-168</strain>
    </source>
</reference>
<keyword evidence="1" id="KW-1133">Transmembrane helix</keyword>
<dbReference type="EMBL" id="JADQDK010000001">
    <property type="protein sequence ID" value="MBW0135072.1"/>
    <property type="molecule type" value="Genomic_DNA"/>
</dbReference>
<accession>A0ABS6US58</accession>
<keyword evidence="1" id="KW-0472">Membrane</keyword>